<sequence>MAAYNANGTVNDSVPVIDISSFVSDGGADAGTSACAAIAAALHSHGCLVVKDPRVEASANEEFLDMMERYFEQSDGSTDARPHLHYQVGVTPSEVEKPRGHCAFGKTLKDVPVSECPPVPDAKWRFFWRIGERPAETAFEELNAPAVVPEAFADEWKPKMDGWGEKLVATAETVAEMAALGFGLERAAFKDRMACAPHLLAPTGSDLKKLAESDPADDEEPRAKKARMLGQAVELNTVLAGFHYDLNFLTVHGKSRFPGLKVWTRAGHVVVPKIPPGHLFLQAGKQFEYLTGGHVLAGFHEVIAHKACAKAARDAKRDGRSTWRVSSTCFSQIASDVVLEPLGAFDSADARAAYPPIKTGDQVQAELVAISLGAKKE</sequence>
<keyword evidence="2" id="KW-1185">Reference proteome</keyword>
<dbReference type="PANTHER" id="PTHR10209">
    <property type="entry name" value="OXIDOREDUCTASE, 2OG-FE II OXYGENASE FAMILY PROTEIN"/>
    <property type="match status" value="1"/>
</dbReference>
<dbReference type="InterPro" id="IPR027443">
    <property type="entry name" value="IPNS-like_sf"/>
</dbReference>
<name>A0ABR1FHG0_AURAN</name>
<dbReference type="GO" id="GO:0046872">
    <property type="term" value="F:metal ion binding"/>
    <property type="evidence" value="ECO:0007669"/>
    <property type="project" value="UniProtKB-KW"/>
</dbReference>
<accession>A0ABR1FHG0</accession>
<dbReference type="Gene3D" id="2.60.120.330">
    <property type="entry name" value="B-lactam Antibiotic, Isopenicillin N Synthase, Chain"/>
    <property type="match status" value="1"/>
</dbReference>
<keyword evidence="1" id="KW-0560">Oxidoreductase</keyword>
<comment type="caution">
    <text evidence="1">The sequence shown here is derived from an EMBL/GenBank/DDBJ whole genome shotgun (WGS) entry which is preliminary data.</text>
</comment>
<gene>
    <name evidence="1" type="ORF">SO694_00074040</name>
</gene>
<proteinExistence type="predicted"/>
<dbReference type="KEGG" id="aaf:AURANDRAFT_21353"/>
<dbReference type="Pfam" id="PF14226">
    <property type="entry name" value="DIOX_N"/>
    <property type="match status" value="1"/>
</dbReference>
<dbReference type="InterPro" id="IPR026992">
    <property type="entry name" value="DIOX_N"/>
</dbReference>
<dbReference type="SUPFAM" id="SSF51197">
    <property type="entry name" value="Clavaminate synthase-like"/>
    <property type="match status" value="1"/>
</dbReference>
<evidence type="ECO:0000313" key="2">
    <source>
        <dbReference type="Proteomes" id="UP001363151"/>
    </source>
</evidence>
<dbReference type="EMBL" id="JBBJCI010000422">
    <property type="protein sequence ID" value="KAK7230868.1"/>
    <property type="molecule type" value="Genomic_DNA"/>
</dbReference>
<protein>
    <submittedName>
        <fullName evidence="1">2-oxoglutarate (2OG)-dependent dioxygenase</fullName>
    </submittedName>
</protein>
<dbReference type="PANTHER" id="PTHR10209:SF874">
    <property type="entry name" value="2-OXOGLUTARATE (2OG) AND FE(II)-DEPENDENT OXYGENASE SUPERFAMILY PROTEIN"/>
    <property type="match status" value="1"/>
</dbReference>
<reference evidence="1 2" key="1">
    <citation type="submission" date="2024-03" db="EMBL/GenBank/DDBJ databases">
        <title>Aureococcus anophagefferens CCMP1851 and Kratosvirus quantuckense: Draft genome of a second virus-susceptible host strain in the model system.</title>
        <authorList>
            <person name="Chase E."/>
            <person name="Truchon A.R."/>
            <person name="Schepens W."/>
            <person name="Wilhelm S.W."/>
        </authorList>
    </citation>
    <scope>NUCLEOTIDE SEQUENCE [LARGE SCALE GENOMIC DNA]</scope>
    <source>
        <strain evidence="1 2">CCMP1851</strain>
    </source>
</reference>
<organism evidence="1 2">
    <name type="scientific">Aureococcus anophagefferens</name>
    <name type="common">Harmful bloom alga</name>
    <dbReference type="NCBI Taxonomy" id="44056"/>
    <lineage>
        <taxon>Eukaryota</taxon>
        <taxon>Sar</taxon>
        <taxon>Stramenopiles</taxon>
        <taxon>Ochrophyta</taxon>
        <taxon>Pelagophyceae</taxon>
        <taxon>Pelagomonadales</taxon>
        <taxon>Pelagomonadaceae</taxon>
        <taxon>Aureococcus</taxon>
    </lineage>
</organism>
<dbReference type="Proteomes" id="UP001363151">
    <property type="component" value="Unassembled WGS sequence"/>
</dbReference>
<evidence type="ECO:0000313" key="1">
    <source>
        <dbReference type="EMBL" id="KAK7230868.1"/>
    </source>
</evidence>
<dbReference type="GO" id="GO:0051213">
    <property type="term" value="F:dioxygenase activity"/>
    <property type="evidence" value="ECO:0007669"/>
    <property type="project" value="UniProtKB-KW"/>
</dbReference>
<keyword evidence="1" id="KW-0223">Dioxygenase</keyword>